<comment type="caution">
    <text evidence="2">The sequence shown here is derived from an EMBL/GenBank/DDBJ whole genome shotgun (WGS) entry which is preliminary data.</text>
</comment>
<keyword evidence="1" id="KW-0472">Membrane</keyword>
<dbReference type="Proteomes" id="UP000636918">
    <property type="component" value="Unassembled WGS sequence"/>
</dbReference>
<evidence type="ECO:0000313" key="3">
    <source>
        <dbReference type="Proteomes" id="UP000636918"/>
    </source>
</evidence>
<name>A0ABS1LEZ3_9ACTN</name>
<protein>
    <submittedName>
        <fullName evidence="2">Uncharacterized protein</fullName>
    </submittedName>
</protein>
<feature type="transmembrane region" description="Helical" evidence="1">
    <location>
        <begin position="132"/>
        <end position="151"/>
    </location>
</feature>
<organism evidence="2 3">
    <name type="scientific">Nocardioides baculatus</name>
    <dbReference type="NCBI Taxonomy" id="2801337"/>
    <lineage>
        <taxon>Bacteria</taxon>
        <taxon>Bacillati</taxon>
        <taxon>Actinomycetota</taxon>
        <taxon>Actinomycetes</taxon>
        <taxon>Propionibacteriales</taxon>
        <taxon>Nocardioidaceae</taxon>
        <taxon>Nocardioides</taxon>
    </lineage>
</organism>
<feature type="transmembrane region" description="Helical" evidence="1">
    <location>
        <begin position="70"/>
        <end position="89"/>
    </location>
</feature>
<sequence>MSEVDEGAPVEPPVPASIWWFAWTFVVGQVLELARRGAQSEDAWILSALLGAVLVSFISHGVVRARWVRFWLVVALIGLAGVFEVVSLIDSPSGWTAAALALTIGQAFLLHRYTRSDLFEHHRQRREGGPSLAPLVAVAALVGVLGGVLGAEQSTFGPGVDQTYDDDPFGDPFGGPSGQAL</sequence>
<proteinExistence type="predicted"/>
<evidence type="ECO:0000256" key="1">
    <source>
        <dbReference type="SAM" id="Phobius"/>
    </source>
</evidence>
<keyword evidence="1" id="KW-0812">Transmembrane</keyword>
<dbReference type="EMBL" id="JAERSG010000008">
    <property type="protein sequence ID" value="MBL0750013.1"/>
    <property type="molecule type" value="Genomic_DNA"/>
</dbReference>
<dbReference type="RefSeq" id="WP_201940710.1">
    <property type="nucleotide sequence ID" value="NZ_JAERSG010000008.1"/>
</dbReference>
<feature type="transmembrane region" description="Helical" evidence="1">
    <location>
        <begin position="43"/>
        <end position="63"/>
    </location>
</feature>
<evidence type="ECO:0000313" key="2">
    <source>
        <dbReference type="EMBL" id="MBL0750013.1"/>
    </source>
</evidence>
<keyword evidence="1" id="KW-1133">Transmembrane helix</keyword>
<gene>
    <name evidence="2" type="ORF">JI751_20510</name>
</gene>
<feature type="transmembrane region" description="Helical" evidence="1">
    <location>
        <begin position="95"/>
        <end position="111"/>
    </location>
</feature>
<reference evidence="2 3" key="1">
    <citation type="submission" date="2021-01" db="EMBL/GenBank/DDBJ databases">
        <title>Genome seq and assembly of Nocardiodes sp. G10.</title>
        <authorList>
            <person name="Chhetri G."/>
        </authorList>
    </citation>
    <scope>NUCLEOTIDE SEQUENCE [LARGE SCALE GENOMIC DNA]</scope>
    <source>
        <strain evidence="2 3">G10</strain>
    </source>
</reference>
<accession>A0ABS1LEZ3</accession>
<keyword evidence="3" id="KW-1185">Reference proteome</keyword>